<accession>A0AAD3HK78</accession>
<dbReference type="AlphaFoldDB" id="A0AAD3HK78"/>
<feature type="compositionally biased region" description="Low complexity" evidence="1">
    <location>
        <begin position="23"/>
        <end position="49"/>
    </location>
</feature>
<organism evidence="2 3">
    <name type="scientific">Astrephomene gubernaculifera</name>
    <dbReference type="NCBI Taxonomy" id="47775"/>
    <lineage>
        <taxon>Eukaryota</taxon>
        <taxon>Viridiplantae</taxon>
        <taxon>Chlorophyta</taxon>
        <taxon>core chlorophytes</taxon>
        <taxon>Chlorophyceae</taxon>
        <taxon>CS clade</taxon>
        <taxon>Chlamydomonadales</taxon>
        <taxon>Astrephomenaceae</taxon>
        <taxon>Astrephomene</taxon>
    </lineage>
</organism>
<evidence type="ECO:0000313" key="3">
    <source>
        <dbReference type="Proteomes" id="UP001054857"/>
    </source>
</evidence>
<gene>
    <name evidence="2" type="ORF">Agub_g4839</name>
</gene>
<feature type="compositionally biased region" description="Low complexity" evidence="1">
    <location>
        <begin position="57"/>
        <end position="93"/>
    </location>
</feature>
<feature type="non-terminal residue" evidence="2">
    <location>
        <position position="867"/>
    </location>
</feature>
<feature type="non-terminal residue" evidence="2">
    <location>
        <position position="1"/>
    </location>
</feature>
<feature type="compositionally biased region" description="Acidic residues" evidence="1">
    <location>
        <begin position="96"/>
        <end position="117"/>
    </location>
</feature>
<protein>
    <submittedName>
        <fullName evidence="2">Uncharacterized protein</fullName>
    </submittedName>
</protein>
<reference evidence="2 3" key="1">
    <citation type="journal article" date="2021" name="Sci. Rep.">
        <title>Genome sequencing of the multicellular alga Astrephomene provides insights into convergent evolution of germ-soma differentiation.</title>
        <authorList>
            <person name="Yamashita S."/>
            <person name="Yamamoto K."/>
            <person name="Matsuzaki R."/>
            <person name="Suzuki S."/>
            <person name="Yamaguchi H."/>
            <person name="Hirooka S."/>
            <person name="Minakuchi Y."/>
            <person name="Miyagishima S."/>
            <person name="Kawachi M."/>
            <person name="Toyoda A."/>
            <person name="Nozaki H."/>
        </authorList>
    </citation>
    <scope>NUCLEOTIDE SEQUENCE [LARGE SCALE GENOMIC DNA]</scope>
    <source>
        <strain evidence="2 3">NIES-4017</strain>
    </source>
</reference>
<dbReference type="Proteomes" id="UP001054857">
    <property type="component" value="Unassembled WGS sequence"/>
</dbReference>
<feature type="region of interest" description="Disordered" evidence="1">
    <location>
        <begin position="1"/>
        <end position="123"/>
    </location>
</feature>
<evidence type="ECO:0000313" key="2">
    <source>
        <dbReference type="EMBL" id="GFR43728.1"/>
    </source>
</evidence>
<comment type="caution">
    <text evidence="2">The sequence shown here is derived from an EMBL/GenBank/DDBJ whole genome shotgun (WGS) entry which is preliminary data.</text>
</comment>
<proteinExistence type="predicted"/>
<dbReference type="EMBL" id="BMAR01000006">
    <property type="protein sequence ID" value="GFR43728.1"/>
    <property type="molecule type" value="Genomic_DNA"/>
</dbReference>
<keyword evidence="3" id="KW-1185">Reference proteome</keyword>
<feature type="region of interest" description="Disordered" evidence="1">
    <location>
        <begin position="176"/>
        <end position="198"/>
    </location>
</feature>
<feature type="region of interest" description="Disordered" evidence="1">
    <location>
        <begin position="687"/>
        <end position="711"/>
    </location>
</feature>
<feature type="region of interest" description="Disordered" evidence="1">
    <location>
        <begin position="276"/>
        <end position="299"/>
    </location>
</feature>
<sequence>GAAGADVEADSRSASLGSEGAEGADSSPSPSLPSSPSSSGAAAAAGDPAESQKQVPEEAAVAAAAAPPPQARVQQQAVTEPTTPEVEAETTAAGGDEPEVSQEAEVEQEEEEEEAPSEDPSAALRRLRDELSLLGVRGDDSPSQTEPGSLPDVEHAIAALSTLLAEAVRTELQARAGSSSSGASLLPTTTAASSSPSLTSERLASLVAAAAVVRPALPAPLLAAAVRLLAGMREVPHPHIAPVVAACLAAGFTPPAHHLEPLALLVFSSRKAEATASSSNSSSSLPPPSPQQQHQQKKQAVRALHTCAAGLSRLGYRLNNKQFGVWADAVSRCPHALRPAPLLQLLAACVERGFTLRSGAVAGVGPGALLAAALSPPARLQQLSARELVTVARFAAQQGLKLGAAQAAVLQGRLGAGALRELSPGELVELLQALKSAGGLQPLELAHSGSGGASSCSCCGGAAAAAWLDAHAAALLPEADTLQVEEVVSLLQTYGELRYIAPPALLLGLSLALEPQLPGPAPLSRLLPALELLLLQGRLEGGFRPYKDLATAIKEDLLPRLVLAALVQQPPQQQAATGGAAAAAAAPAAGSVSAATAAALPQPERLSAVQRLQALEVLAAARVRPHPAQLAALVDMGLAGEGLMEGLSGEQLARLLWHCAAFRALPSWRFLGEWLQLAARCMWGSEEEEEEEEGSSGGRSKGGARKESERMSPQALVRVGWCLGQMGVQPERGWQERYHAALLAALPVLGAEELSLAAHSALVLRVRPEEEWMAALMAAVLGRMGEVDAAAAARVLHFAASGEVEVSREWMQAFFLHTHHLVDPHASSHPASASAPTPTSRQPATPDQITVMLRALAQLGFRPPHPW</sequence>
<name>A0AAD3HK78_9CHLO</name>
<evidence type="ECO:0000256" key="1">
    <source>
        <dbReference type="SAM" id="MobiDB-lite"/>
    </source>
</evidence>